<dbReference type="SUPFAM" id="SSF56300">
    <property type="entry name" value="Metallo-dependent phosphatases"/>
    <property type="match status" value="1"/>
</dbReference>
<dbReference type="EMBL" id="BDGJ01000126">
    <property type="protein sequence ID" value="GAW93357.1"/>
    <property type="molecule type" value="Genomic_DNA"/>
</dbReference>
<protein>
    <submittedName>
        <fullName evidence="2">Metallophosphoesterase</fullName>
    </submittedName>
</protein>
<reference evidence="3" key="1">
    <citation type="journal article" date="2017" name="Appl. Environ. Microbiol.">
        <title>Genomic analysis of Calderihabitans maritimus KKC1, a thermophilic hydrogenogenic carboxydotrophic bacterium isolated from marine sediment.</title>
        <authorList>
            <person name="Omae K."/>
            <person name="Yoneda Y."/>
            <person name="Fukuyama Y."/>
            <person name="Yoshida T."/>
            <person name="Sako Y."/>
        </authorList>
    </citation>
    <scope>NUCLEOTIDE SEQUENCE [LARGE SCALE GENOMIC DNA]</scope>
    <source>
        <strain evidence="3">KKC1</strain>
    </source>
</reference>
<dbReference type="PIRSF" id="PIRSF033094">
    <property type="entry name" value="Pesterase_CT488"/>
    <property type="match status" value="1"/>
</dbReference>
<dbReference type="InterPro" id="IPR029052">
    <property type="entry name" value="Metallo-depent_PP-like"/>
</dbReference>
<keyword evidence="3" id="KW-1185">Reference proteome</keyword>
<dbReference type="OrthoDB" id="8610138at2"/>
<dbReference type="Gene3D" id="3.60.21.10">
    <property type="match status" value="1"/>
</dbReference>
<dbReference type="PANTHER" id="PTHR31302:SF22">
    <property type="entry name" value="PHOSPHOESTERASE"/>
    <property type="match status" value="1"/>
</dbReference>
<name>A0A1Z5HVJ0_9FIRM</name>
<sequence length="242" mass="28085">MKVFGLGDLHLSFSQPVNPPHWEDVKEHKPMGCFGSLWERHYQRIFANWQATVSDEDVVLVPGDISWAMKLGEAVHDLEFLGKLAGKIIMVQGNHDYWWQGISKVRKALPPNAWALQNDHVKIGKTAVCGTRGWLCPNDNDFSEHDEKIYRRELLRLRMSLESVPSGVERVVVMMHYMPTNDRHEESGFIELMREFGIAVCVYGHLHGEGLLKRLPEKKWGIRFFLVSADFLEFKPRFLWEE</sequence>
<comment type="caution">
    <text evidence="2">The sequence shown here is derived from an EMBL/GenBank/DDBJ whole genome shotgun (WGS) entry which is preliminary data.</text>
</comment>
<feature type="domain" description="Calcineurin-like phosphoesterase" evidence="1">
    <location>
        <begin position="1"/>
        <end position="208"/>
    </location>
</feature>
<dbReference type="GO" id="GO:0016787">
    <property type="term" value="F:hydrolase activity"/>
    <property type="evidence" value="ECO:0007669"/>
    <property type="project" value="InterPro"/>
</dbReference>
<accession>A0A1Z5HVJ0</accession>
<evidence type="ECO:0000313" key="3">
    <source>
        <dbReference type="Proteomes" id="UP000197032"/>
    </source>
</evidence>
<gene>
    <name evidence="2" type="ORF">KKC1_24940</name>
</gene>
<dbReference type="InterPro" id="IPR014578">
    <property type="entry name" value="Pesterase_CT488"/>
</dbReference>
<dbReference type="InterPro" id="IPR051158">
    <property type="entry name" value="Metallophosphoesterase_sf"/>
</dbReference>
<dbReference type="Pfam" id="PF00149">
    <property type="entry name" value="Metallophos"/>
    <property type="match status" value="1"/>
</dbReference>
<evidence type="ECO:0000313" key="2">
    <source>
        <dbReference type="EMBL" id="GAW93357.1"/>
    </source>
</evidence>
<organism evidence="2 3">
    <name type="scientific">Calderihabitans maritimus</name>
    <dbReference type="NCBI Taxonomy" id="1246530"/>
    <lineage>
        <taxon>Bacteria</taxon>
        <taxon>Bacillati</taxon>
        <taxon>Bacillota</taxon>
        <taxon>Clostridia</taxon>
        <taxon>Neomoorellales</taxon>
        <taxon>Calderihabitantaceae</taxon>
        <taxon>Calderihabitans</taxon>
    </lineage>
</organism>
<proteinExistence type="predicted"/>
<dbReference type="Proteomes" id="UP000197032">
    <property type="component" value="Unassembled WGS sequence"/>
</dbReference>
<evidence type="ECO:0000259" key="1">
    <source>
        <dbReference type="Pfam" id="PF00149"/>
    </source>
</evidence>
<dbReference type="RefSeq" id="WP_088554513.1">
    <property type="nucleotide sequence ID" value="NZ_BDGJ01000126.1"/>
</dbReference>
<dbReference type="PANTHER" id="PTHR31302">
    <property type="entry name" value="TRANSMEMBRANE PROTEIN WITH METALLOPHOSPHOESTERASE DOMAIN-RELATED"/>
    <property type="match status" value="1"/>
</dbReference>
<dbReference type="InterPro" id="IPR004843">
    <property type="entry name" value="Calcineurin-like_PHP"/>
</dbReference>
<dbReference type="AlphaFoldDB" id="A0A1Z5HVJ0"/>